<organism evidence="1 2">
    <name type="scientific">Batillaria attramentaria</name>
    <dbReference type="NCBI Taxonomy" id="370345"/>
    <lineage>
        <taxon>Eukaryota</taxon>
        <taxon>Metazoa</taxon>
        <taxon>Spiralia</taxon>
        <taxon>Lophotrochozoa</taxon>
        <taxon>Mollusca</taxon>
        <taxon>Gastropoda</taxon>
        <taxon>Caenogastropoda</taxon>
        <taxon>Sorbeoconcha</taxon>
        <taxon>Cerithioidea</taxon>
        <taxon>Batillariidae</taxon>
        <taxon>Batillaria</taxon>
    </lineage>
</organism>
<dbReference type="EMBL" id="JACVVK020000063">
    <property type="protein sequence ID" value="KAK7496839.1"/>
    <property type="molecule type" value="Genomic_DNA"/>
</dbReference>
<reference evidence="1 2" key="1">
    <citation type="journal article" date="2023" name="Sci. Data">
        <title>Genome assembly of the Korean intertidal mud-creeper Batillaria attramentaria.</title>
        <authorList>
            <person name="Patra A.K."/>
            <person name="Ho P.T."/>
            <person name="Jun S."/>
            <person name="Lee S.J."/>
            <person name="Kim Y."/>
            <person name="Won Y.J."/>
        </authorList>
    </citation>
    <scope>NUCLEOTIDE SEQUENCE [LARGE SCALE GENOMIC DNA]</scope>
    <source>
        <strain evidence="1">Wonlab-2016</strain>
    </source>
</reference>
<proteinExistence type="predicted"/>
<comment type="caution">
    <text evidence="1">The sequence shown here is derived from an EMBL/GenBank/DDBJ whole genome shotgun (WGS) entry which is preliminary data.</text>
</comment>
<sequence length="122" mass="13743">MYLDTKKSSRRCCTLTDLIRCGEDSSVLLCSCHEVLRCLRLEQTGSLSQRANFSPQCSCTAHVPCTIYHDSLTFGGWDAGYSSSGGLKICKTDRRWSSTVRHHNKMSTVHAYVRFAQDAWQS</sequence>
<accession>A0ABD0LCY7</accession>
<keyword evidence="2" id="KW-1185">Reference proteome</keyword>
<dbReference type="Proteomes" id="UP001519460">
    <property type="component" value="Unassembled WGS sequence"/>
</dbReference>
<gene>
    <name evidence="1" type="ORF">BaRGS_00011819</name>
</gene>
<protein>
    <submittedName>
        <fullName evidence="1">Uncharacterized protein</fullName>
    </submittedName>
</protein>
<evidence type="ECO:0000313" key="1">
    <source>
        <dbReference type="EMBL" id="KAK7496839.1"/>
    </source>
</evidence>
<name>A0ABD0LCY7_9CAEN</name>
<dbReference type="AlphaFoldDB" id="A0ABD0LCY7"/>
<evidence type="ECO:0000313" key="2">
    <source>
        <dbReference type="Proteomes" id="UP001519460"/>
    </source>
</evidence>